<keyword evidence="7" id="KW-0732">Signal</keyword>
<dbReference type="Gene3D" id="3.10.120.10">
    <property type="entry name" value="Cytochrome b5-like heme/steroid binding domain"/>
    <property type="match status" value="1"/>
</dbReference>
<reference evidence="9 10" key="1">
    <citation type="submission" date="2016-10" db="EMBL/GenBank/DDBJ databases">
        <authorList>
            <person name="de Groot N.N."/>
        </authorList>
    </citation>
    <scope>NUCLEOTIDE SEQUENCE [LARGE SCALE GENOMIC DNA]</scope>
    <source>
        <strain evidence="9 10">CBS 141442</strain>
    </source>
</reference>
<sequence length="155" mass="16929">MITAIIIFLVIAYFVKSIVSDIRSSPLPAHSVEPPVQTRFVPATLAKFNGRSDPKVYIGVKGVVYDVSSGKSFYGPGGPYENFAGRDASRGLALNSFDPEVLTPIDQPLDTLTSLSGEEKESLDNWESHFDGKYKVVGTLHNPEDLAKLEANEKQ</sequence>
<evidence type="ECO:0000313" key="10">
    <source>
        <dbReference type="Proteomes" id="UP000182334"/>
    </source>
</evidence>
<protein>
    <submittedName>
        <fullName evidence="9">CIC11C00000003564</fullName>
    </submittedName>
</protein>
<dbReference type="InterPro" id="IPR036400">
    <property type="entry name" value="Cyt_B5-like_heme/steroid_sf"/>
</dbReference>
<dbReference type="SMART" id="SM01117">
    <property type="entry name" value="Cyt-b5"/>
    <property type="match status" value="1"/>
</dbReference>
<evidence type="ECO:0000256" key="4">
    <source>
        <dbReference type="ARBA" id="ARBA00022824"/>
    </source>
</evidence>
<organism evidence="9 10">
    <name type="scientific">Sungouiella intermedia</name>
    <dbReference type="NCBI Taxonomy" id="45354"/>
    <lineage>
        <taxon>Eukaryota</taxon>
        <taxon>Fungi</taxon>
        <taxon>Dikarya</taxon>
        <taxon>Ascomycota</taxon>
        <taxon>Saccharomycotina</taxon>
        <taxon>Pichiomycetes</taxon>
        <taxon>Metschnikowiaceae</taxon>
        <taxon>Sungouiella</taxon>
    </lineage>
</organism>
<feature type="signal peptide" evidence="7">
    <location>
        <begin position="1"/>
        <end position="17"/>
    </location>
</feature>
<name>A0A1L0BY95_9ASCO</name>
<keyword evidence="4" id="KW-0256">Endoplasmic reticulum</keyword>
<gene>
    <name evidence="9" type="ORF">SAMEA4029010_CIC11G00000003564</name>
</gene>
<dbReference type="Proteomes" id="UP000182334">
    <property type="component" value="Chromosome V"/>
</dbReference>
<evidence type="ECO:0000256" key="6">
    <source>
        <dbReference type="ARBA" id="ARBA00038357"/>
    </source>
</evidence>
<dbReference type="GO" id="GO:0020037">
    <property type="term" value="F:heme binding"/>
    <property type="evidence" value="ECO:0007669"/>
    <property type="project" value="UniProtKB-ARBA"/>
</dbReference>
<keyword evidence="10" id="KW-1185">Reference proteome</keyword>
<dbReference type="AlphaFoldDB" id="A0A1L0BY95"/>
<keyword evidence="3" id="KW-0479">Metal-binding</keyword>
<dbReference type="STRING" id="45354.A0A1L0BY95"/>
<evidence type="ECO:0000256" key="7">
    <source>
        <dbReference type="SAM" id="SignalP"/>
    </source>
</evidence>
<dbReference type="GO" id="GO:0005783">
    <property type="term" value="C:endoplasmic reticulum"/>
    <property type="evidence" value="ECO:0007669"/>
    <property type="project" value="UniProtKB-SubCell"/>
</dbReference>
<comment type="subcellular location">
    <subcellularLocation>
        <location evidence="1">Endoplasmic reticulum</location>
    </subcellularLocation>
</comment>
<dbReference type="InterPro" id="IPR001199">
    <property type="entry name" value="Cyt_B5-like_heme/steroid-bd"/>
</dbReference>
<dbReference type="FunFam" id="3.10.120.10:FF:000003">
    <property type="entry name" value="membrane-associated progesterone receptor component 1"/>
    <property type="match status" value="1"/>
</dbReference>
<keyword evidence="5" id="KW-0408">Iron</keyword>
<evidence type="ECO:0000259" key="8">
    <source>
        <dbReference type="SMART" id="SM01117"/>
    </source>
</evidence>
<dbReference type="EMBL" id="LT635760">
    <property type="protein sequence ID" value="SGZ56327.1"/>
    <property type="molecule type" value="Genomic_DNA"/>
</dbReference>
<dbReference type="PANTHER" id="PTHR10281:SF72">
    <property type="entry name" value="NEUDESIN"/>
    <property type="match status" value="1"/>
</dbReference>
<evidence type="ECO:0000256" key="2">
    <source>
        <dbReference type="ARBA" id="ARBA00022617"/>
    </source>
</evidence>
<dbReference type="Pfam" id="PF00173">
    <property type="entry name" value="Cyt-b5"/>
    <property type="match status" value="1"/>
</dbReference>
<dbReference type="PANTHER" id="PTHR10281">
    <property type="entry name" value="MEMBRANE-ASSOCIATED PROGESTERONE RECEPTOR COMPONENT-RELATED"/>
    <property type="match status" value="1"/>
</dbReference>
<dbReference type="SUPFAM" id="SSF55856">
    <property type="entry name" value="Cytochrome b5-like heme/steroid binding domain"/>
    <property type="match status" value="1"/>
</dbReference>
<feature type="chain" id="PRO_5012205181" evidence="7">
    <location>
        <begin position="18"/>
        <end position="155"/>
    </location>
</feature>
<keyword evidence="2" id="KW-0349">Heme</keyword>
<proteinExistence type="inferred from homology"/>
<dbReference type="GO" id="GO:0016020">
    <property type="term" value="C:membrane"/>
    <property type="evidence" value="ECO:0007669"/>
    <property type="project" value="TreeGrafter"/>
</dbReference>
<accession>A0A1L0BY95</accession>
<dbReference type="InterPro" id="IPR050577">
    <property type="entry name" value="MAPR/NEUFC/NENF-like"/>
</dbReference>
<evidence type="ECO:0000256" key="3">
    <source>
        <dbReference type="ARBA" id="ARBA00022723"/>
    </source>
</evidence>
<evidence type="ECO:0000256" key="5">
    <source>
        <dbReference type="ARBA" id="ARBA00023004"/>
    </source>
</evidence>
<dbReference type="OrthoDB" id="547796at2759"/>
<feature type="domain" description="Cytochrome b5 heme-binding" evidence="8">
    <location>
        <begin position="40"/>
        <end position="141"/>
    </location>
</feature>
<dbReference type="GO" id="GO:0046872">
    <property type="term" value="F:metal ion binding"/>
    <property type="evidence" value="ECO:0007669"/>
    <property type="project" value="UniProtKB-KW"/>
</dbReference>
<comment type="similarity">
    <text evidence="6">Belongs to the cytochrome b5 family. MAPR subfamily.</text>
</comment>
<evidence type="ECO:0000256" key="1">
    <source>
        <dbReference type="ARBA" id="ARBA00004240"/>
    </source>
</evidence>
<evidence type="ECO:0000313" key="9">
    <source>
        <dbReference type="EMBL" id="SGZ56327.1"/>
    </source>
</evidence>